<dbReference type="PANTHER" id="PTHR10231">
    <property type="entry name" value="NUCLEOTIDE-SUGAR TRANSMEMBRANE TRANSPORTER"/>
    <property type="match status" value="1"/>
</dbReference>
<feature type="compositionally biased region" description="Polar residues" evidence="5">
    <location>
        <begin position="613"/>
        <end position="624"/>
    </location>
</feature>
<feature type="transmembrane region" description="Helical" evidence="6">
    <location>
        <begin position="1099"/>
        <end position="1115"/>
    </location>
</feature>
<feature type="transmembrane region" description="Helical" evidence="6">
    <location>
        <begin position="1044"/>
        <end position="1064"/>
    </location>
</feature>
<name>A0ABR4JP45_9EURO</name>
<feature type="compositionally biased region" description="Basic and acidic residues" evidence="5">
    <location>
        <begin position="323"/>
        <end position="333"/>
    </location>
</feature>
<evidence type="ECO:0000256" key="4">
    <source>
        <dbReference type="ARBA" id="ARBA00023136"/>
    </source>
</evidence>
<keyword evidence="4 6" id="KW-0472">Membrane</keyword>
<feature type="compositionally biased region" description="Polar residues" evidence="5">
    <location>
        <begin position="312"/>
        <end position="322"/>
    </location>
</feature>
<proteinExistence type="predicted"/>
<feature type="compositionally biased region" description="Low complexity" evidence="5">
    <location>
        <begin position="1176"/>
        <end position="1193"/>
    </location>
</feature>
<feature type="compositionally biased region" description="Low complexity" evidence="5">
    <location>
        <begin position="648"/>
        <end position="668"/>
    </location>
</feature>
<evidence type="ECO:0000313" key="8">
    <source>
        <dbReference type="Proteomes" id="UP001610444"/>
    </source>
</evidence>
<feature type="compositionally biased region" description="Polar residues" evidence="5">
    <location>
        <begin position="394"/>
        <end position="410"/>
    </location>
</feature>
<reference evidence="7 8" key="1">
    <citation type="submission" date="2024-07" db="EMBL/GenBank/DDBJ databases">
        <title>Section-level genome sequencing and comparative genomics of Aspergillus sections Usti and Cavernicolus.</title>
        <authorList>
            <consortium name="Lawrence Berkeley National Laboratory"/>
            <person name="Nybo J.L."/>
            <person name="Vesth T.C."/>
            <person name="Theobald S."/>
            <person name="Frisvad J.C."/>
            <person name="Larsen T.O."/>
            <person name="Kjaerboelling I."/>
            <person name="Rothschild-Mancinelli K."/>
            <person name="Lyhne E.K."/>
            <person name="Kogle M.E."/>
            <person name="Barry K."/>
            <person name="Clum A."/>
            <person name="Na H."/>
            <person name="Ledsgaard L."/>
            <person name="Lin J."/>
            <person name="Lipzen A."/>
            <person name="Kuo A."/>
            <person name="Riley R."/>
            <person name="Mondo S."/>
            <person name="LaButti K."/>
            <person name="Haridas S."/>
            <person name="Pangalinan J."/>
            <person name="Salamov A.A."/>
            <person name="Simmons B.A."/>
            <person name="Magnuson J.K."/>
            <person name="Chen J."/>
            <person name="Drula E."/>
            <person name="Henrissat B."/>
            <person name="Wiebenga A."/>
            <person name="Lubbers R.J."/>
            <person name="Gomes A.C."/>
            <person name="Macurrencykelacurrency M.R."/>
            <person name="Stajich J."/>
            <person name="Grigoriev I.V."/>
            <person name="Mortensen U.H."/>
            <person name="De vries R.P."/>
            <person name="Baker S.E."/>
            <person name="Andersen M.R."/>
        </authorList>
    </citation>
    <scope>NUCLEOTIDE SEQUENCE [LARGE SCALE GENOMIC DNA]</scope>
    <source>
        <strain evidence="7 8">CBS 756.74</strain>
    </source>
</reference>
<dbReference type="RefSeq" id="XP_070894765.1">
    <property type="nucleotide sequence ID" value="XM_071043448.1"/>
</dbReference>
<feature type="compositionally biased region" description="Basic and acidic residues" evidence="5">
    <location>
        <begin position="50"/>
        <end position="63"/>
    </location>
</feature>
<dbReference type="InterPro" id="IPR007271">
    <property type="entry name" value="Nuc_sug_transpt"/>
</dbReference>
<keyword evidence="3 6" id="KW-1133">Transmembrane helix</keyword>
<evidence type="ECO:0000256" key="1">
    <source>
        <dbReference type="ARBA" id="ARBA00004141"/>
    </source>
</evidence>
<feature type="transmembrane region" description="Helical" evidence="6">
    <location>
        <begin position="899"/>
        <end position="916"/>
    </location>
</feature>
<keyword evidence="8" id="KW-1185">Reference proteome</keyword>
<comment type="caution">
    <text evidence="7">The sequence shown here is derived from an EMBL/GenBank/DDBJ whole genome shotgun (WGS) entry which is preliminary data.</text>
</comment>
<accession>A0ABR4JP45</accession>
<dbReference type="EMBL" id="JBFXLR010000055">
    <property type="protein sequence ID" value="KAL2841809.1"/>
    <property type="molecule type" value="Genomic_DNA"/>
</dbReference>
<keyword evidence="2 6" id="KW-0812">Transmembrane</keyword>
<evidence type="ECO:0000256" key="6">
    <source>
        <dbReference type="SAM" id="Phobius"/>
    </source>
</evidence>
<feature type="transmembrane region" description="Helical" evidence="6">
    <location>
        <begin position="973"/>
        <end position="994"/>
    </location>
</feature>
<feature type="compositionally biased region" description="Pro residues" evidence="5">
    <location>
        <begin position="677"/>
        <end position="690"/>
    </location>
</feature>
<dbReference type="GeneID" id="98158612"/>
<feature type="compositionally biased region" description="Polar residues" evidence="5">
    <location>
        <begin position="455"/>
        <end position="476"/>
    </location>
</feature>
<feature type="region of interest" description="Disordered" evidence="5">
    <location>
        <begin position="1"/>
        <end position="74"/>
    </location>
</feature>
<dbReference type="Proteomes" id="UP001610444">
    <property type="component" value="Unassembled WGS sequence"/>
</dbReference>
<evidence type="ECO:0000256" key="2">
    <source>
        <dbReference type="ARBA" id="ARBA00022692"/>
    </source>
</evidence>
<organism evidence="7 8">
    <name type="scientific">Aspergillus pseudodeflectus</name>
    <dbReference type="NCBI Taxonomy" id="176178"/>
    <lineage>
        <taxon>Eukaryota</taxon>
        <taxon>Fungi</taxon>
        <taxon>Dikarya</taxon>
        <taxon>Ascomycota</taxon>
        <taxon>Pezizomycotina</taxon>
        <taxon>Eurotiomycetes</taxon>
        <taxon>Eurotiomycetidae</taxon>
        <taxon>Eurotiales</taxon>
        <taxon>Aspergillaceae</taxon>
        <taxon>Aspergillus</taxon>
        <taxon>Aspergillus subgen. Nidulantes</taxon>
    </lineage>
</organism>
<feature type="compositionally biased region" description="Polar residues" evidence="5">
    <location>
        <begin position="199"/>
        <end position="228"/>
    </location>
</feature>
<gene>
    <name evidence="7" type="ORF">BJX68DRAFT_257987</name>
</gene>
<feature type="transmembrane region" description="Helical" evidence="6">
    <location>
        <begin position="1014"/>
        <end position="1032"/>
    </location>
</feature>
<feature type="compositionally biased region" description="Polar residues" evidence="5">
    <location>
        <begin position="268"/>
        <end position="284"/>
    </location>
</feature>
<feature type="compositionally biased region" description="Polar residues" evidence="5">
    <location>
        <begin position="344"/>
        <end position="359"/>
    </location>
</feature>
<feature type="compositionally biased region" description="Polar residues" evidence="5">
    <location>
        <begin position="13"/>
        <end position="29"/>
    </location>
</feature>
<comment type="subcellular location">
    <subcellularLocation>
        <location evidence="1">Membrane</location>
        <topology evidence="1">Multi-pass membrane protein</topology>
    </subcellularLocation>
</comment>
<feature type="region of interest" description="Disordered" evidence="5">
    <location>
        <begin position="600"/>
        <end position="717"/>
    </location>
</feature>
<sequence>MPHKSFHVPLRKSSVNAPTGEIHSQSSNRNDQKSRSIHKAQRILGTTDIALDHDYHRRPDKKTNTRKSYLNAPDLLTQHEAAEDRVHSSNLRVRASSPLLGQDYRDTVDSTPPLVQLTRKLHLSGSSSALYSRYSSRESHGTSSASLESTEHGLTPELLGEISDGGLNPAFKQPKGPMKDTKRKTRPPRIDLSLLFPKPQSNNTPLLSPQRMVTSPSAISTTSDNSTMKPRKFEPRLPGKKLTKTPPQLRPSQRPENNHQPLAGVLGSSISHGTTGPEWSNPSLERTVRTSEIDRALEKNFDVQLSPRSPDRSQYNQMNFSLRSRENLQRSDSKSMLSARSGESARSSQRTLREAQSNKSLRDMPPAPFRFGLREDVSSKKDNPLMSKKSSKSTLKNSDLTNSSVLCLSSSEDEDEEPPFIPPPRFNKNKRDSVSTYGDFEAEICTATTAQATKSMLRSVERPSSSNTQGSRSSLKPPQPRRDSSVSKHSSSTTGVSRSRRSSGIPAIQEPNFLHNDPIFDQTKVPARTPSLSQKEINRRSRLMAVTRQEERLLEVMRQRQGKITPSLFNESVEPDRRSIASGPSRDSFYCADTSFLRLSPGIPSPAMARAVQASQKTRGSSTPRGPGSDIDAKTIHSFPSPRASLISSKSLPSPATSTTSPLTPTLPIHRFSPLPSQKPPPRRPPPPVPGLQRQHSRRRTDSSGAIGLENTTDNRKESSEFPIWALGWNSESSNMTALTTNMGESVSRRSTTPGTAWKHTSWILLTAQYTAFVLLAHYSRIMPPTGGKRYLTSTAVFFNEVVKLAVSLTVALYEVSRSAPPSVPATSLLSSLTATVFSGDSWKLAIPASLYTLANSLQYIALSNLQAATFQVSYQLKIFVSSVFGLILLGRSIPLRKWGLLLVLLIGVGLIQISNARPDEFSLENAAAHFDFPRSLEEWKSVQLEGRSLHKRSATYEGIEEDILTATPRLNGAVGVLATLGACAASGLGGVYFEKVLKDSAKHTSLWVRNVQLAVYSIFPALFIGVVFLDGETIATGGIFDGYNWVVWSTIIIQAFGGIATSFCVGPAHADTKNLASATSIIFTSLGSIWLFEFEPTITFLVGTFAVLVATYLCESPSAGKRQGPRPPPIRVERFEKESKSDQTSPLSASPKEISIKLPTTPFLDAGISTSRPTSPGVARSGASRASGGAYF</sequence>
<dbReference type="NCBIfam" id="TIGR00803">
    <property type="entry name" value="nst"/>
    <property type="match status" value="1"/>
</dbReference>
<evidence type="ECO:0000256" key="5">
    <source>
        <dbReference type="SAM" id="MobiDB-lite"/>
    </source>
</evidence>
<feature type="region of interest" description="Disordered" evidence="5">
    <location>
        <begin position="299"/>
        <end position="433"/>
    </location>
</feature>
<feature type="compositionally biased region" description="Basic and acidic residues" evidence="5">
    <location>
        <begin position="372"/>
        <end position="383"/>
    </location>
</feature>
<protein>
    <submittedName>
        <fullName evidence="7">Nucleotide-sugar transporter-domain-containing protein</fullName>
    </submittedName>
</protein>
<feature type="transmembrane region" description="Helical" evidence="6">
    <location>
        <begin position="873"/>
        <end position="892"/>
    </location>
</feature>
<feature type="compositionally biased region" description="Low complexity" evidence="5">
    <location>
        <begin position="487"/>
        <end position="497"/>
    </location>
</feature>
<feature type="compositionally biased region" description="Polar residues" evidence="5">
    <location>
        <begin position="250"/>
        <end position="260"/>
    </location>
</feature>
<feature type="region of interest" description="Disordered" evidence="5">
    <location>
        <begin position="157"/>
        <end position="285"/>
    </location>
</feature>
<feature type="transmembrane region" description="Helical" evidence="6">
    <location>
        <begin position="1076"/>
        <end position="1093"/>
    </location>
</feature>
<feature type="region of interest" description="Disordered" evidence="5">
    <location>
        <begin position="1168"/>
        <end position="1193"/>
    </location>
</feature>
<evidence type="ECO:0000256" key="3">
    <source>
        <dbReference type="ARBA" id="ARBA00022989"/>
    </source>
</evidence>
<feature type="compositionally biased region" description="Basic residues" evidence="5">
    <location>
        <begin position="1"/>
        <end position="10"/>
    </location>
</feature>
<dbReference type="Pfam" id="PF04142">
    <property type="entry name" value="Nuc_sug_transp"/>
    <property type="match status" value="1"/>
</dbReference>
<feature type="region of interest" description="Disordered" evidence="5">
    <location>
        <begin position="455"/>
        <end position="536"/>
    </location>
</feature>
<evidence type="ECO:0000313" key="7">
    <source>
        <dbReference type="EMBL" id="KAL2841809.1"/>
    </source>
</evidence>